<feature type="domain" description="Rho-GAP" evidence="5">
    <location>
        <begin position="518"/>
        <end position="710"/>
    </location>
</feature>
<dbReference type="FunFam" id="1.10.555.10:FF:000041">
    <property type="entry name" value="Rho GTPase activator (Rgd1)"/>
    <property type="match status" value="1"/>
</dbReference>
<dbReference type="PROSITE" id="PS51741">
    <property type="entry name" value="F_BAR"/>
    <property type="match status" value="1"/>
</dbReference>
<dbReference type="EMBL" id="MU853794">
    <property type="protein sequence ID" value="KAK3940572.1"/>
    <property type="molecule type" value="Genomic_DNA"/>
</dbReference>
<dbReference type="InterPro" id="IPR050729">
    <property type="entry name" value="Rho-GAP"/>
</dbReference>
<comment type="caution">
    <text evidence="7">The sequence shown here is derived from an EMBL/GenBank/DDBJ whole genome shotgun (WGS) entry which is preliminary data.</text>
</comment>
<dbReference type="InterPro" id="IPR000198">
    <property type="entry name" value="RhoGAP_dom"/>
</dbReference>
<feature type="compositionally biased region" description="Low complexity" evidence="4">
    <location>
        <begin position="23"/>
        <end position="35"/>
    </location>
</feature>
<dbReference type="GO" id="GO:0005096">
    <property type="term" value="F:GTPase activator activity"/>
    <property type="evidence" value="ECO:0007669"/>
    <property type="project" value="UniProtKB-KW"/>
</dbReference>
<evidence type="ECO:0000259" key="6">
    <source>
        <dbReference type="PROSITE" id="PS51741"/>
    </source>
</evidence>
<dbReference type="SUPFAM" id="SSF103657">
    <property type="entry name" value="BAR/IMD domain-like"/>
    <property type="match status" value="1"/>
</dbReference>
<feature type="region of interest" description="Disordered" evidence="4">
    <location>
        <begin position="470"/>
        <end position="506"/>
    </location>
</feature>
<accession>A0AAN6NB66</accession>
<evidence type="ECO:0000259" key="5">
    <source>
        <dbReference type="PROSITE" id="PS50238"/>
    </source>
</evidence>
<dbReference type="PROSITE" id="PS50238">
    <property type="entry name" value="RHOGAP"/>
    <property type="match status" value="1"/>
</dbReference>
<dbReference type="InterPro" id="IPR001060">
    <property type="entry name" value="FCH_dom"/>
</dbReference>
<dbReference type="SMART" id="SM00324">
    <property type="entry name" value="RhoGAP"/>
    <property type="match status" value="1"/>
</dbReference>
<organism evidence="7 8">
    <name type="scientific">Diplogelasinospora grovesii</name>
    <dbReference type="NCBI Taxonomy" id="303347"/>
    <lineage>
        <taxon>Eukaryota</taxon>
        <taxon>Fungi</taxon>
        <taxon>Dikarya</taxon>
        <taxon>Ascomycota</taxon>
        <taxon>Pezizomycotina</taxon>
        <taxon>Sordariomycetes</taxon>
        <taxon>Sordariomycetidae</taxon>
        <taxon>Sordariales</taxon>
        <taxon>Diplogelasinosporaceae</taxon>
        <taxon>Diplogelasinospora</taxon>
    </lineage>
</organism>
<protein>
    <submittedName>
        <fullName evidence="7">RHO GTPase-activating protein RGD1</fullName>
    </submittedName>
</protein>
<dbReference type="AlphaFoldDB" id="A0AAN6NB66"/>
<sequence>MSGGEAVKASENEGPSNANLGLTSPTTAPATAETTQQVKDVLESEIGVSVMLNRLKQSIASAKEFALFLKERARLEDDHANKLRKVCRSSQDNIQRPEYRGGSFSRAFTGMLEIHERMADNEQQFASSLHQMHEDLLELAAIAEKSRKGWKQSGLAAEQKVAQLEEAMRKSKAKYDSLVEEYDRARTGDTSGQLKGAKMFGFKGPKSAAQHEEDLLRKAQAADQDYMVKVQAVQTERGELLSKTRPETVRALQDIVKECDAGLAMQIQKFASFNEKLLLSNGISISPLKKGPGEMRSLRECVAAIDNDKDLNEYLSSHHSKVLPKTGEIKYERNPILDAPHRVPTGPINASQQAPALGSVPNNSRTAFTNAPLPVQDEGPMGHAHNQSMGPGPMMPAIQRPSSQPSHERSHSHGIVANQNIPPQGQQYMAPHPHRGSMMLLPQTKLPGPKFIASLHSTVSQRPPQLGTLAFQAPEAGPSNPLQQHPVNGPGYHSPSNGLPQRASYSPPAMPARAVFGVSLMTLYERDNSPVPMVVCQCMQAVELFGLSVEGIYRLSGTVSHINKLKNMFDNDSSPSSIDFRNPENFFHDVNSVAGLLKQFFRELPDPLLTREHYPAFIEAAKNDDPVIRRDSLHAIINSLPDTNYATLRSLALHLYRVMENSSVNRMISQNLGIVFGPTLLGPSPGSNIADAGWQARVVDTILQNVYSIFDDDG</sequence>
<feature type="region of interest" description="Disordered" evidence="4">
    <location>
        <begin position="377"/>
        <end position="434"/>
    </location>
</feature>
<dbReference type="CDD" id="cd07652">
    <property type="entry name" value="F-BAR_Rgd1"/>
    <property type="match status" value="1"/>
</dbReference>
<name>A0AAN6NB66_9PEZI</name>
<keyword evidence="2 3" id="KW-0175">Coiled coil</keyword>
<dbReference type="Proteomes" id="UP001303473">
    <property type="component" value="Unassembled WGS sequence"/>
</dbReference>
<gene>
    <name evidence="7" type="ORF">QBC46DRAFT_260612</name>
</gene>
<dbReference type="InterPro" id="IPR008936">
    <property type="entry name" value="Rho_GTPase_activation_prot"/>
</dbReference>
<proteinExistence type="predicted"/>
<feature type="compositionally biased region" description="Polar residues" evidence="4">
    <location>
        <begin position="417"/>
        <end position="427"/>
    </location>
</feature>
<dbReference type="PANTHER" id="PTHR23176:SF136">
    <property type="entry name" value="RHO GTPASE ACTIVATOR (RGD1)"/>
    <property type="match status" value="1"/>
</dbReference>
<dbReference type="PANTHER" id="PTHR23176">
    <property type="entry name" value="RHO/RAC/CDC GTPASE-ACTIVATING PROTEIN"/>
    <property type="match status" value="1"/>
</dbReference>
<evidence type="ECO:0000256" key="2">
    <source>
        <dbReference type="PROSITE-ProRule" id="PRU01077"/>
    </source>
</evidence>
<evidence type="ECO:0000313" key="7">
    <source>
        <dbReference type="EMBL" id="KAK3940572.1"/>
    </source>
</evidence>
<reference evidence="8" key="1">
    <citation type="journal article" date="2023" name="Mol. Phylogenet. Evol.">
        <title>Genome-scale phylogeny and comparative genomics of the fungal order Sordariales.</title>
        <authorList>
            <person name="Hensen N."/>
            <person name="Bonometti L."/>
            <person name="Westerberg I."/>
            <person name="Brannstrom I.O."/>
            <person name="Guillou S."/>
            <person name="Cros-Aarteil S."/>
            <person name="Calhoun S."/>
            <person name="Haridas S."/>
            <person name="Kuo A."/>
            <person name="Mondo S."/>
            <person name="Pangilinan J."/>
            <person name="Riley R."/>
            <person name="LaButti K."/>
            <person name="Andreopoulos B."/>
            <person name="Lipzen A."/>
            <person name="Chen C."/>
            <person name="Yan M."/>
            <person name="Daum C."/>
            <person name="Ng V."/>
            <person name="Clum A."/>
            <person name="Steindorff A."/>
            <person name="Ohm R.A."/>
            <person name="Martin F."/>
            <person name="Silar P."/>
            <person name="Natvig D.O."/>
            <person name="Lalanne C."/>
            <person name="Gautier V."/>
            <person name="Ament-Velasquez S.L."/>
            <person name="Kruys A."/>
            <person name="Hutchinson M.I."/>
            <person name="Powell A.J."/>
            <person name="Barry K."/>
            <person name="Miller A.N."/>
            <person name="Grigoriev I.V."/>
            <person name="Debuchy R."/>
            <person name="Gladieux P."/>
            <person name="Hiltunen Thoren M."/>
            <person name="Johannesson H."/>
        </authorList>
    </citation>
    <scope>NUCLEOTIDE SEQUENCE [LARGE SCALE GENOMIC DNA]</scope>
    <source>
        <strain evidence="8">CBS 340.73</strain>
    </source>
</reference>
<evidence type="ECO:0000256" key="4">
    <source>
        <dbReference type="SAM" id="MobiDB-lite"/>
    </source>
</evidence>
<dbReference type="Gene3D" id="1.10.555.10">
    <property type="entry name" value="Rho GTPase activation protein"/>
    <property type="match status" value="1"/>
</dbReference>
<feature type="compositionally biased region" description="Polar residues" evidence="4">
    <location>
        <begin position="13"/>
        <end position="22"/>
    </location>
</feature>
<dbReference type="FunFam" id="1.20.1270.60:FF:000063">
    <property type="entry name" value="Rho GTPase activator"/>
    <property type="match status" value="1"/>
</dbReference>
<dbReference type="Gene3D" id="1.20.1270.60">
    <property type="entry name" value="Arfaptin homology (AH) domain/BAR domain"/>
    <property type="match status" value="1"/>
</dbReference>
<dbReference type="Pfam" id="PF00620">
    <property type="entry name" value="RhoGAP"/>
    <property type="match status" value="1"/>
</dbReference>
<keyword evidence="8" id="KW-1185">Reference proteome</keyword>
<evidence type="ECO:0000256" key="3">
    <source>
        <dbReference type="SAM" id="Coils"/>
    </source>
</evidence>
<dbReference type="Pfam" id="PF00611">
    <property type="entry name" value="FCH"/>
    <property type="match status" value="1"/>
</dbReference>
<evidence type="ECO:0000313" key="8">
    <source>
        <dbReference type="Proteomes" id="UP001303473"/>
    </source>
</evidence>
<feature type="domain" description="F-BAR" evidence="6">
    <location>
        <begin position="36"/>
        <end position="310"/>
    </location>
</feature>
<dbReference type="GO" id="GO:0005938">
    <property type="term" value="C:cell cortex"/>
    <property type="evidence" value="ECO:0007669"/>
    <property type="project" value="UniProtKB-ARBA"/>
</dbReference>
<keyword evidence="1" id="KW-0343">GTPase activation</keyword>
<dbReference type="InterPro" id="IPR031160">
    <property type="entry name" value="F_BAR_dom"/>
</dbReference>
<dbReference type="GO" id="GO:0007165">
    <property type="term" value="P:signal transduction"/>
    <property type="evidence" value="ECO:0007669"/>
    <property type="project" value="InterPro"/>
</dbReference>
<feature type="region of interest" description="Disordered" evidence="4">
    <location>
        <begin position="1"/>
        <end position="36"/>
    </location>
</feature>
<feature type="coiled-coil region" evidence="3">
    <location>
        <begin position="154"/>
        <end position="181"/>
    </location>
</feature>
<evidence type="ECO:0000256" key="1">
    <source>
        <dbReference type="ARBA" id="ARBA00022468"/>
    </source>
</evidence>
<dbReference type="InterPro" id="IPR027267">
    <property type="entry name" value="AH/BAR_dom_sf"/>
</dbReference>
<dbReference type="SMART" id="SM00055">
    <property type="entry name" value="FCH"/>
    <property type="match status" value="1"/>
</dbReference>
<dbReference type="SUPFAM" id="SSF48350">
    <property type="entry name" value="GTPase activation domain, GAP"/>
    <property type="match status" value="1"/>
</dbReference>